<dbReference type="GO" id="GO:0008283">
    <property type="term" value="P:cell population proliferation"/>
    <property type="evidence" value="ECO:0007669"/>
    <property type="project" value="UniProtKB-UniRule"/>
</dbReference>
<dbReference type="EMBL" id="JARAOO010000004">
    <property type="protein sequence ID" value="KAJ7971497.1"/>
    <property type="molecule type" value="Genomic_DNA"/>
</dbReference>
<dbReference type="KEGG" id="qsa:O6P43_009521"/>
<evidence type="ECO:0000313" key="11">
    <source>
        <dbReference type="Proteomes" id="UP001163823"/>
    </source>
</evidence>
<keyword evidence="7 9" id="KW-0221">Differentiation</keyword>
<gene>
    <name evidence="10" type="ORF">O6P43_009521</name>
</gene>
<keyword evidence="6 9" id="KW-0732">Signal</keyword>
<keyword evidence="5 9" id="KW-0765">Sulfation</keyword>
<dbReference type="PANTHER" id="PTHR33285">
    <property type="entry name" value="PHYTOSULFOKINES 3"/>
    <property type="match status" value="1"/>
</dbReference>
<evidence type="ECO:0000313" key="10">
    <source>
        <dbReference type="EMBL" id="KAJ7971497.1"/>
    </source>
</evidence>
<comment type="PTM">
    <text evidence="9">Sulfation is important for activity and for the binding to a putative membrane receptor.</text>
</comment>
<evidence type="ECO:0000256" key="1">
    <source>
        <dbReference type="ARBA" id="ARBA00004613"/>
    </source>
</evidence>
<name>A0AAD7VD33_QUISA</name>
<keyword evidence="3 9" id="KW-0217">Developmental protein</keyword>
<comment type="caution">
    <text evidence="10">The sequence shown here is derived from an EMBL/GenBank/DDBJ whole genome shotgun (WGS) entry which is preliminary data.</text>
</comment>
<comment type="subcellular location">
    <subcellularLocation>
        <location evidence="1 9">Secreted</location>
    </subcellularLocation>
</comment>
<comment type="function">
    <text evidence="9">Promotes plant cell differentiation, organogenesis and somatic embryogenesis as well as cell proliferation.</text>
</comment>
<comment type="PTM">
    <text evidence="9">PSK-alpha is produced by endopeptidase digestion. PSK-beta is produced from PSK-alpha by exopeptidase digestion.</text>
</comment>
<dbReference type="Proteomes" id="UP001163823">
    <property type="component" value="Chromosome 4"/>
</dbReference>
<proteinExistence type="inferred from homology"/>
<evidence type="ECO:0000256" key="9">
    <source>
        <dbReference type="RuleBase" id="RU368031"/>
    </source>
</evidence>
<evidence type="ECO:0000256" key="8">
    <source>
        <dbReference type="ARBA" id="ARBA00023030"/>
    </source>
</evidence>
<comment type="similarity">
    <text evidence="2 9">Belongs to the phytosulfokine family.</text>
</comment>
<dbReference type="PANTHER" id="PTHR33285:SF33">
    <property type="entry name" value="PHYTOSULFOKINE"/>
    <property type="match status" value="1"/>
</dbReference>
<protein>
    <recommendedName>
        <fullName evidence="9">Phytosulfokine</fullName>
    </recommendedName>
    <component>
        <recommendedName>
            <fullName evidence="9">Phytosulfokine-alpha</fullName>
            <shortName evidence="9">PSK-alpha</shortName>
            <shortName evidence="9">Phytosulfokine-a</shortName>
        </recommendedName>
    </component>
    <component>
        <recommendedName>
            <fullName evidence="9">Phytosulfokine-beta</fullName>
            <shortName evidence="9">PSK-beta</shortName>
            <shortName evidence="9">Phytosulfokine-b</shortName>
        </recommendedName>
    </component>
</protein>
<evidence type="ECO:0000256" key="5">
    <source>
        <dbReference type="ARBA" id="ARBA00022641"/>
    </source>
</evidence>
<dbReference type="GO" id="GO:0005576">
    <property type="term" value="C:extracellular region"/>
    <property type="evidence" value="ECO:0007669"/>
    <property type="project" value="UniProtKB-SubCell"/>
</dbReference>
<reference evidence="10" key="1">
    <citation type="journal article" date="2023" name="Science">
        <title>Elucidation of the pathway for biosynthesis of saponin adjuvants from the soapbark tree.</title>
        <authorList>
            <person name="Reed J."/>
            <person name="Orme A."/>
            <person name="El-Demerdash A."/>
            <person name="Owen C."/>
            <person name="Martin L.B.B."/>
            <person name="Misra R.C."/>
            <person name="Kikuchi S."/>
            <person name="Rejzek M."/>
            <person name="Martin A.C."/>
            <person name="Harkess A."/>
            <person name="Leebens-Mack J."/>
            <person name="Louveau T."/>
            <person name="Stephenson M.J."/>
            <person name="Osbourn A."/>
        </authorList>
    </citation>
    <scope>NUCLEOTIDE SEQUENCE</scope>
    <source>
        <strain evidence="10">S10</strain>
    </source>
</reference>
<keyword evidence="11" id="KW-1185">Reference proteome</keyword>
<dbReference type="InterPro" id="IPR009438">
    <property type="entry name" value="Phytosulfokine"/>
</dbReference>
<dbReference type="GO" id="GO:0008083">
    <property type="term" value="F:growth factor activity"/>
    <property type="evidence" value="ECO:0007669"/>
    <property type="project" value="UniProtKB-UniRule"/>
</dbReference>
<keyword evidence="8 9" id="KW-0339">Growth factor</keyword>
<evidence type="ECO:0000256" key="7">
    <source>
        <dbReference type="ARBA" id="ARBA00022782"/>
    </source>
</evidence>
<evidence type="ECO:0000256" key="6">
    <source>
        <dbReference type="ARBA" id="ARBA00022729"/>
    </source>
</evidence>
<accession>A0AAD7VD33</accession>
<evidence type="ECO:0000256" key="3">
    <source>
        <dbReference type="ARBA" id="ARBA00022473"/>
    </source>
</evidence>
<evidence type="ECO:0000256" key="2">
    <source>
        <dbReference type="ARBA" id="ARBA00010781"/>
    </source>
</evidence>
<dbReference type="Pfam" id="PF06404">
    <property type="entry name" value="PSK"/>
    <property type="match status" value="1"/>
</dbReference>
<keyword evidence="4 9" id="KW-0964">Secreted</keyword>
<dbReference type="AlphaFoldDB" id="A0AAD7VD33"/>
<organism evidence="10 11">
    <name type="scientific">Quillaja saponaria</name>
    <name type="common">Soap bark tree</name>
    <dbReference type="NCBI Taxonomy" id="32244"/>
    <lineage>
        <taxon>Eukaryota</taxon>
        <taxon>Viridiplantae</taxon>
        <taxon>Streptophyta</taxon>
        <taxon>Embryophyta</taxon>
        <taxon>Tracheophyta</taxon>
        <taxon>Spermatophyta</taxon>
        <taxon>Magnoliopsida</taxon>
        <taxon>eudicotyledons</taxon>
        <taxon>Gunneridae</taxon>
        <taxon>Pentapetalae</taxon>
        <taxon>rosids</taxon>
        <taxon>fabids</taxon>
        <taxon>Fabales</taxon>
        <taxon>Quillajaceae</taxon>
        <taxon>Quillaja</taxon>
    </lineage>
</organism>
<evidence type="ECO:0000256" key="4">
    <source>
        <dbReference type="ARBA" id="ARBA00022525"/>
    </source>
</evidence>
<sequence length="128" mass="14388">MPFIHLNHTEQGSLHIRMKTMKQQNPLIISPFFLLLLLLLSSSFASSLSSSSSPAPPAPLLIAAKQDGKEVKAINDHTSHARSSLKELIDDLDVMGSEECDEKDEECLKRRMIGEAHLDYIYTQYHKP</sequence>
<dbReference type="GO" id="GO:0030154">
    <property type="term" value="P:cell differentiation"/>
    <property type="evidence" value="ECO:0007669"/>
    <property type="project" value="UniProtKB-UniRule"/>
</dbReference>